<protein>
    <submittedName>
        <fullName evidence="2">Uncharacterized protein</fullName>
    </submittedName>
</protein>
<organism evidence="2 3">
    <name type="scientific">Novipirellula caenicola</name>
    <dbReference type="NCBI Taxonomy" id="1536901"/>
    <lineage>
        <taxon>Bacteria</taxon>
        <taxon>Pseudomonadati</taxon>
        <taxon>Planctomycetota</taxon>
        <taxon>Planctomycetia</taxon>
        <taxon>Pirellulales</taxon>
        <taxon>Pirellulaceae</taxon>
        <taxon>Novipirellula</taxon>
    </lineage>
</organism>
<evidence type="ECO:0000313" key="2">
    <source>
        <dbReference type="EMBL" id="GAA5506627.1"/>
    </source>
</evidence>
<feature type="chain" id="PRO_5046650022" evidence="1">
    <location>
        <begin position="27"/>
        <end position="520"/>
    </location>
</feature>
<dbReference type="RefSeq" id="WP_345683549.1">
    <property type="nucleotide sequence ID" value="NZ_BAABRO010000003.1"/>
</dbReference>
<keyword evidence="3" id="KW-1185">Reference proteome</keyword>
<evidence type="ECO:0000256" key="1">
    <source>
        <dbReference type="SAM" id="SignalP"/>
    </source>
</evidence>
<comment type="caution">
    <text evidence="2">The sequence shown here is derived from an EMBL/GenBank/DDBJ whole genome shotgun (WGS) entry which is preliminary data.</text>
</comment>
<accession>A0ABP9VN81</accession>
<gene>
    <name evidence="2" type="ORF">Rcae01_02080</name>
</gene>
<feature type="signal peptide" evidence="1">
    <location>
        <begin position="1"/>
        <end position="26"/>
    </location>
</feature>
<dbReference type="Proteomes" id="UP001416858">
    <property type="component" value="Unassembled WGS sequence"/>
</dbReference>
<name>A0ABP9VN81_9BACT</name>
<evidence type="ECO:0000313" key="3">
    <source>
        <dbReference type="Proteomes" id="UP001416858"/>
    </source>
</evidence>
<keyword evidence="1" id="KW-0732">Signal</keyword>
<reference evidence="2 3" key="1">
    <citation type="submission" date="2024-02" db="EMBL/GenBank/DDBJ databases">
        <title>Rhodopirellula caenicola NBRC 110016.</title>
        <authorList>
            <person name="Ichikawa N."/>
            <person name="Katano-Makiyama Y."/>
            <person name="Hidaka K."/>
        </authorList>
    </citation>
    <scope>NUCLEOTIDE SEQUENCE [LARGE SCALE GENOMIC DNA]</scope>
    <source>
        <strain evidence="2 3">NBRC 110016</strain>
    </source>
</reference>
<proteinExistence type="predicted"/>
<sequence>MSQSFQVFSRLILLLFVCLLCKQSSAEPLAKKSAKTSDGWSQQESDETDIVIRTKQLVLHPAAEPQPAMKYRLIPSGFDAMPGNASLYYLKAAGFLEQQGPRHSLSEFFSNAAKQAEAEGKTRDEMRPYVWLSTPPADLPIDDVKAYLEFTSFQTGFLREAASRRHFDLNRNLKLIDDDMFGYLLPEIQNFRELARNQSLRCRVAIAEGRVDDAIEILGQLFSMARHVGSDDFLVSGLVGNSIASMAWNDALYLLQHAQTPNLYWAFAAMPTPLIDMEQAFAVEREFIHLQLKLLSEIDETPRSQGYWQDFIDRLLPELRSLEVEFNLPTGDSVAIRAKIEKFILDAYPSAQKYLIDEQKLKPELVKKYPTEQVVFLAMVRFLDRWRDEYYKWTTLPYWQIRTNPAFVEIEKRMQTEAQAAGLFAKPFKSWSPSFSVAAKNAQAGCERNIAMLRTIEAIRMYAAAHGSELPPSLNALDVPAAVDPFTGSLLQYERKDDHAVLKGFPVPGMQHQLILRIAE</sequence>
<dbReference type="EMBL" id="BAABRO010000003">
    <property type="protein sequence ID" value="GAA5506627.1"/>
    <property type="molecule type" value="Genomic_DNA"/>
</dbReference>